<protein>
    <submittedName>
        <fullName evidence="2">Uncharacterized protein</fullName>
    </submittedName>
</protein>
<evidence type="ECO:0000313" key="3">
    <source>
        <dbReference type="Proteomes" id="UP000011651"/>
    </source>
</evidence>
<sequence length="169" mass="18609">MSCHWWADANQLHLRYNSYIVGLFKEDSMQQGGGDGKNVGHAPLWASQILLLGCFLVLLSGAVEQFYKPHFTELQQTDESLKSLSSHYAFAPLPTKLRIRNDATKRQVDKELLKAIEWSADDPPPVSFFASLHSAISHQAILGRVVSNDTSGCALLLPPGRAPPILAKS</sequence>
<dbReference type="AlphaFoldDB" id="L9U6U6"/>
<gene>
    <name evidence="2" type="ORF">HALTITAN_2722</name>
</gene>
<feature type="transmembrane region" description="Helical" evidence="1">
    <location>
        <begin position="44"/>
        <end position="63"/>
    </location>
</feature>
<dbReference type="Proteomes" id="UP000011651">
    <property type="component" value="Unassembled WGS sequence"/>
</dbReference>
<evidence type="ECO:0000313" key="2">
    <source>
        <dbReference type="EMBL" id="ELY20589.1"/>
    </source>
</evidence>
<keyword evidence="1" id="KW-1133">Transmembrane helix</keyword>
<reference evidence="2 3" key="1">
    <citation type="journal article" date="2013" name="Genome Announc.">
        <title>Draft Genome of the Marine Gammaproteobacterium Halomonas titanicae.</title>
        <authorList>
            <person name="Sanchez-Porro C."/>
            <person name="de la Haba R.R."/>
            <person name="Cruz-Hernandez N."/>
            <person name="Gonzalez J.M."/>
            <person name="Reyes-Guirao C."/>
            <person name="Navarro-Sampedro L."/>
            <person name="Carballo M."/>
            <person name="Ventosa A."/>
        </authorList>
    </citation>
    <scope>NUCLEOTIDE SEQUENCE [LARGE SCALE GENOMIC DNA]</scope>
    <source>
        <strain evidence="2 3">BH1</strain>
    </source>
</reference>
<dbReference type="EMBL" id="AOPO01000015">
    <property type="protein sequence ID" value="ELY20589.1"/>
    <property type="molecule type" value="Genomic_DNA"/>
</dbReference>
<organism evidence="2 3">
    <name type="scientific">Vreelandella titanicae BH1</name>
    <dbReference type="NCBI Taxonomy" id="1204738"/>
    <lineage>
        <taxon>Bacteria</taxon>
        <taxon>Pseudomonadati</taxon>
        <taxon>Pseudomonadota</taxon>
        <taxon>Gammaproteobacteria</taxon>
        <taxon>Oceanospirillales</taxon>
        <taxon>Halomonadaceae</taxon>
        <taxon>Vreelandella</taxon>
    </lineage>
</organism>
<name>L9U6U6_9GAMM</name>
<keyword evidence="1" id="KW-0812">Transmembrane</keyword>
<comment type="caution">
    <text evidence="2">The sequence shown here is derived from an EMBL/GenBank/DDBJ whole genome shotgun (WGS) entry which is preliminary data.</text>
</comment>
<accession>L9U6U6</accession>
<keyword evidence="1" id="KW-0472">Membrane</keyword>
<proteinExistence type="predicted"/>
<evidence type="ECO:0000256" key="1">
    <source>
        <dbReference type="SAM" id="Phobius"/>
    </source>
</evidence>